<reference evidence="1 2" key="1">
    <citation type="journal article" date="2014" name="Agronomy (Basel)">
        <title>A Draft Genome Sequence for Ensete ventricosum, the Drought-Tolerant Tree Against Hunger.</title>
        <authorList>
            <person name="Harrison J."/>
            <person name="Moore K.A."/>
            <person name="Paszkiewicz K."/>
            <person name="Jones T."/>
            <person name="Grant M."/>
            <person name="Ambacheew D."/>
            <person name="Muzemil S."/>
            <person name="Studholme D.J."/>
        </authorList>
    </citation>
    <scope>NUCLEOTIDE SEQUENCE [LARGE SCALE GENOMIC DNA]</scope>
</reference>
<dbReference type="AlphaFoldDB" id="A0A426YQ43"/>
<comment type="caution">
    <text evidence="1">The sequence shown here is derived from an EMBL/GenBank/DDBJ whole genome shotgun (WGS) entry which is preliminary data.</text>
</comment>
<evidence type="ECO:0000313" key="2">
    <source>
        <dbReference type="Proteomes" id="UP000287651"/>
    </source>
</evidence>
<evidence type="ECO:0000313" key="1">
    <source>
        <dbReference type="EMBL" id="RRT53832.1"/>
    </source>
</evidence>
<proteinExistence type="predicted"/>
<dbReference type="EMBL" id="AMZH03010924">
    <property type="protein sequence ID" value="RRT53832.1"/>
    <property type="molecule type" value="Genomic_DNA"/>
</dbReference>
<gene>
    <name evidence="1" type="ORF">B296_00025023</name>
</gene>
<sequence length="137" mass="15600">MSFARIQEERLNHEARKMRIASRPAMPKPSAPSTAIRAPILKKLTRDKLQERSAKGLCWHYDEPLSREHYCKKGLLLVIEPVEDEDIEPFKESLKCKDEATEEEPQSVDFTVNTLAGYSNPETMEVGGLLKQPSLFS</sequence>
<dbReference type="Proteomes" id="UP000287651">
    <property type="component" value="Unassembled WGS sequence"/>
</dbReference>
<accession>A0A426YQ43</accession>
<name>A0A426YQ43_ENSVE</name>
<protein>
    <submittedName>
        <fullName evidence="1">Uncharacterized protein</fullName>
    </submittedName>
</protein>
<organism evidence="1 2">
    <name type="scientific">Ensete ventricosum</name>
    <name type="common">Abyssinian banana</name>
    <name type="synonym">Musa ensete</name>
    <dbReference type="NCBI Taxonomy" id="4639"/>
    <lineage>
        <taxon>Eukaryota</taxon>
        <taxon>Viridiplantae</taxon>
        <taxon>Streptophyta</taxon>
        <taxon>Embryophyta</taxon>
        <taxon>Tracheophyta</taxon>
        <taxon>Spermatophyta</taxon>
        <taxon>Magnoliopsida</taxon>
        <taxon>Liliopsida</taxon>
        <taxon>Zingiberales</taxon>
        <taxon>Musaceae</taxon>
        <taxon>Ensete</taxon>
    </lineage>
</organism>